<dbReference type="Pfam" id="PF13456">
    <property type="entry name" value="RVT_3"/>
    <property type="match status" value="1"/>
</dbReference>
<dbReference type="AlphaFoldDB" id="A0AAD9WM96"/>
<evidence type="ECO:0000313" key="2">
    <source>
        <dbReference type="EMBL" id="KAK2635163.1"/>
    </source>
</evidence>
<name>A0AAD9WM96_9ROSI</name>
<dbReference type="GO" id="GO:0003676">
    <property type="term" value="F:nucleic acid binding"/>
    <property type="evidence" value="ECO:0007669"/>
    <property type="project" value="InterPro"/>
</dbReference>
<dbReference type="PANTHER" id="PTHR47723:SF21">
    <property type="entry name" value="POLYNUCLEOTIDYL TRANSFERASE, RIBONUCLEASE H-LIKE SUPERFAMILY PROTEIN"/>
    <property type="match status" value="1"/>
</dbReference>
<dbReference type="InterPro" id="IPR053151">
    <property type="entry name" value="RNase_H-like"/>
</dbReference>
<dbReference type="InterPro" id="IPR002156">
    <property type="entry name" value="RNaseH_domain"/>
</dbReference>
<dbReference type="Proteomes" id="UP001280121">
    <property type="component" value="Unassembled WGS sequence"/>
</dbReference>
<reference evidence="2" key="1">
    <citation type="journal article" date="2023" name="Plant J.">
        <title>Genome sequences and population genomics provide insights into the demographic history, inbreeding, and mutation load of two 'living fossil' tree species of Dipteronia.</title>
        <authorList>
            <person name="Feng Y."/>
            <person name="Comes H.P."/>
            <person name="Chen J."/>
            <person name="Zhu S."/>
            <person name="Lu R."/>
            <person name="Zhang X."/>
            <person name="Li P."/>
            <person name="Qiu J."/>
            <person name="Olsen K.M."/>
            <person name="Qiu Y."/>
        </authorList>
    </citation>
    <scope>NUCLEOTIDE SEQUENCE</scope>
    <source>
        <strain evidence="2">KIB01</strain>
    </source>
</reference>
<keyword evidence="3" id="KW-1185">Reference proteome</keyword>
<feature type="domain" description="RNase H type-1" evidence="1">
    <location>
        <begin position="3"/>
        <end position="78"/>
    </location>
</feature>
<dbReference type="GO" id="GO:0004523">
    <property type="term" value="F:RNA-DNA hybrid ribonuclease activity"/>
    <property type="evidence" value="ECO:0007669"/>
    <property type="project" value="InterPro"/>
</dbReference>
<dbReference type="EMBL" id="JANJYI010000009">
    <property type="protein sequence ID" value="KAK2635163.1"/>
    <property type="molecule type" value="Genomic_DNA"/>
</dbReference>
<comment type="caution">
    <text evidence="2">The sequence shown here is derived from an EMBL/GenBank/DDBJ whole genome shotgun (WGS) entry which is preliminary data.</text>
</comment>
<proteinExistence type="predicted"/>
<sequence length="108" mass="11733">MTVLYGINLASDTGLQPFMVESDALGVVNLVNAGSPSLADIGIVIGDIFTRLKEVAHGSTAFAPKKANYVVHTLSKLALKSDRDQIWMEDYPPCVERFLLEDYSGLCV</sequence>
<accession>A0AAD9WM96</accession>
<protein>
    <recommendedName>
        <fullName evidence="1">RNase H type-1 domain-containing protein</fullName>
    </recommendedName>
</protein>
<organism evidence="2 3">
    <name type="scientific">Dipteronia dyeriana</name>
    <dbReference type="NCBI Taxonomy" id="168575"/>
    <lineage>
        <taxon>Eukaryota</taxon>
        <taxon>Viridiplantae</taxon>
        <taxon>Streptophyta</taxon>
        <taxon>Embryophyta</taxon>
        <taxon>Tracheophyta</taxon>
        <taxon>Spermatophyta</taxon>
        <taxon>Magnoliopsida</taxon>
        <taxon>eudicotyledons</taxon>
        <taxon>Gunneridae</taxon>
        <taxon>Pentapetalae</taxon>
        <taxon>rosids</taxon>
        <taxon>malvids</taxon>
        <taxon>Sapindales</taxon>
        <taxon>Sapindaceae</taxon>
        <taxon>Hippocastanoideae</taxon>
        <taxon>Acereae</taxon>
        <taxon>Dipteronia</taxon>
    </lineage>
</organism>
<evidence type="ECO:0000259" key="1">
    <source>
        <dbReference type="Pfam" id="PF13456"/>
    </source>
</evidence>
<dbReference type="PANTHER" id="PTHR47723">
    <property type="entry name" value="OS05G0353850 PROTEIN"/>
    <property type="match status" value="1"/>
</dbReference>
<gene>
    <name evidence="2" type="ORF">Ddye_029955</name>
</gene>
<evidence type="ECO:0000313" key="3">
    <source>
        <dbReference type="Proteomes" id="UP001280121"/>
    </source>
</evidence>